<dbReference type="HAMAP" id="MF_01270">
    <property type="entry name" value="AnhMurNAc_kinase"/>
    <property type="match status" value="1"/>
</dbReference>
<dbReference type="EC" id="2.7.1.170" evidence="1"/>
<keyword evidence="1" id="KW-0067">ATP-binding</keyword>
<dbReference type="SUPFAM" id="SSF53067">
    <property type="entry name" value="Actin-like ATPase domain"/>
    <property type="match status" value="1"/>
</dbReference>
<keyword evidence="1 3" id="KW-0808">Transferase</keyword>
<keyword evidence="4" id="KW-1185">Reference proteome</keyword>
<organism evidence="3 4">
    <name type="scientific">Marinactinospora rubrisoli</name>
    <dbReference type="NCBI Taxonomy" id="2715399"/>
    <lineage>
        <taxon>Bacteria</taxon>
        <taxon>Bacillati</taxon>
        <taxon>Actinomycetota</taxon>
        <taxon>Actinomycetes</taxon>
        <taxon>Streptosporangiales</taxon>
        <taxon>Nocardiopsidaceae</taxon>
        <taxon>Marinactinospora</taxon>
    </lineage>
</organism>
<gene>
    <name evidence="1" type="primary">anmK</name>
    <name evidence="3" type="ORF">ACFQRF_02560</name>
</gene>
<comment type="function">
    <text evidence="1">Catalyzes the specific phosphorylation of 1,6-anhydro-N-acetylmuramic acid (anhMurNAc) with the simultaneous cleavage of the 1,6-anhydro ring, generating MurNAc-6-P. Is required for the utilization of anhMurNAc either imported from the medium or derived from its own cell wall murein, and thus plays a role in cell wall recycling.</text>
</comment>
<comment type="catalytic activity">
    <reaction evidence="1">
        <text>1,6-anhydro-N-acetyl-beta-muramate + ATP + H2O = N-acetyl-D-muramate 6-phosphate + ADP + H(+)</text>
        <dbReference type="Rhea" id="RHEA:24952"/>
        <dbReference type="ChEBI" id="CHEBI:15377"/>
        <dbReference type="ChEBI" id="CHEBI:15378"/>
        <dbReference type="ChEBI" id="CHEBI:30616"/>
        <dbReference type="ChEBI" id="CHEBI:58690"/>
        <dbReference type="ChEBI" id="CHEBI:58722"/>
        <dbReference type="ChEBI" id="CHEBI:456216"/>
        <dbReference type="EC" id="2.7.1.170"/>
    </reaction>
</comment>
<keyword evidence="1" id="KW-0119">Carbohydrate metabolism</keyword>
<evidence type="ECO:0000313" key="3">
    <source>
        <dbReference type="EMBL" id="MFC7326613.1"/>
    </source>
</evidence>
<protein>
    <recommendedName>
        <fullName evidence="1">Anhydro-N-acetylmuramic acid kinase</fullName>
        <ecNumber evidence="1">2.7.1.170</ecNumber>
    </recommendedName>
    <alternativeName>
        <fullName evidence="1">AnhMurNAc kinase</fullName>
    </alternativeName>
</protein>
<feature type="region of interest" description="Disordered" evidence="2">
    <location>
        <begin position="368"/>
        <end position="388"/>
    </location>
</feature>
<dbReference type="NCBIfam" id="NF007146">
    <property type="entry name" value="PRK09585.2-6"/>
    <property type="match status" value="1"/>
</dbReference>
<keyword evidence="1" id="KW-0547">Nucleotide-binding</keyword>
<dbReference type="Gene3D" id="3.30.420.40">
    <property type="match status" value="2"/>
</dbReference>
<dbReference type="RefSeq" id="WP_379868439.1">
    <property type="nucleotide sequence ID" value="NZ_JBHTBH010000001.1"/>
</dbReference>
<dbReference type="Proteomes" id="UP001596540">
    <property type="component" value="Unassembled WGS sequence"/>
</dbReference>
<reference evidence="4" key="1">
    <citation type="journal article" date="2019" name="Int. J. Syst. Evol. Microbiol.">
        <title>The Global Catalogue of Microorganisms (GCM) 10K type strain sequencing project: providing services to taxonomists for standard genome sequencing and annotation.</title>
        <authorList>
            <consortium name="The Broad Institute Genomics Platform"/>
            <consortium name="The Broad Institute Genome Sequencing Center for Infectious Disease"/>
            <person name="Wu L."/>
            <person name="Ma J."/>
        </authorList>
    </citation>
    <scope>NUCLEOTIDE SEQUENCE [LARGE SCALE GENOMIC DNA]</scope>
    <source>
        <strain evidence="4">CGMCC 4.7382</strain>
    </source>
</reference>
<evidence type="ECO:0000256" key="1">
    <source>
        <dbReference type="HAMAP-Rule" id="MF_01270"/>
    </source>
</evidence>
<dbReference type="InterPro" id="IPR043129">
    <property type="entry name" value="ATPase_NBD"/>
</dbReference>
<dbReference type="PANTHER" id="PTHR30605">
    <property type="entry name" value="ANHYDRO-N-ACETYLMURAMIC ACID KINASE"/>
    <property type="match status" value="1"/>
</dbReference>
<comment type="similarity">
    <text evidence="1">Belongs to the anhydro-N-acetylmuramic acid kinase family.</text>
</comment>
<dbReference type="InterPro" id="IPR005338">
    <property type="entry name" value="Anhydro_N_Ac-Mur_kinase"/>
</dbReference>
<accession>A0ABW2K9B0</accession>
<sequence>MIVIGLSSGTSVDGIDIAVADLRLDGDTVHLTPLGHREVGYPSGLRADVLAALPPAATTMADVCRLDTRIGQAFADAARLAQAELCPGGRADLVVSHGQTVYHWVEDGAVRGTLQLGQPAWIAEATGLPVVSDPRARDVAAGGQGAPLASTLDVLWLSGRDAPAAALNLGGIANLTVVAPGHRPVAFDVGPANALLDAAVARATGGRDRLDRDGAGARRGRVHPDLLARLRADPYYARPAPKSTGKELFHAGYLESALTGLAVSHDDLLATLVALTASTVADACRAYGVTEVVASGGGMRNPALVDALRTALAPARLRTARDLGIDPDAKEAYLFALLGFLTWHGVPATVPSCTGASRATLAGRISPAPGASPAAAPTRLRITPVPGA</sequence>
<dbReference type="GO" id="GO:0016301">
    <property type="term" value="F:kinase activity"/>
    <property type="evidence" value="ECO:0007669"/>
    <property type="project" value="UniProtKB-KW"/>
</dbReference>
<name>A0ABW2K9B0_9ACTN</name>
<feature type="compositionally biased region" description="Low complexity" evidence="2">
    <location>
        <begin position="368"/>
        <end position="377"/>
    </location>
</feature>
<proteinExistence type="inferred from homology"/>
<keyword evidence="1 3" id="KW-0418">Kinase</keyword>
<evidence type="ECO:0000313" key="4">
    <source>
        <dbReference type="Proteomes" id="UP001596540"/>
    </source>
</evidence>
<comment type="caution">
    <text evidence="3">The sequence shown here is derived from an EMBL/GenBank/DDBJ whole genome shotgun (WGS) entry which is preliminary data.</text>
</comment>
<comment type="pathway">
    <text evidence="1">Cell wall biogenesis; peptidoglycan recycling.</text>
</comment>
<evidence type="ECO:0000256" key="2">
    <source>
        <dbReference type="SAM" id="MobiDB-lite"/>
    </source>
</evidence>
<dbReference type="PANTHER" id="PTHR30605:SF0">
    <property type="entry name" value="ANHYDRO-N-ACETYLMURAMIC ACID KINASE"/>
    <property type="match status" value="1"/>
</dbReference>
<comment type="pathway">
    <text evidence="1">Amino-sugar metabolism; 1,6-anhydro-N-acetylmuramate degradation.</text>
</comment>
<dbReference type="Pfam" id="PF03702">
    <property type="entry name" value="AnmK"/>
    <property type="match status" value="1"/>
</dbReference>
<dbReference type="EMBL" id="JBHTBH010000001">
    <property type="protein sequence ID" value="MFC7326613.1"/>
    <property type="molecule type" value="Genomic_DNA"/>
</dbReference>
<feature type="binding site" evidence="1">
    <location>
        <begin position="9"/>
        <end position="16"/>
    </location>
    <ligand>
        <name>ATP</name>
        <dbReference type="ChEBI" id="CHEBI:30616"/>
    </ligand>
</feature>